<gene>
    <name evidence="1" type="ORF">LNAT_P0714</name>
</gene>
<dbReference type="RefSeq" id="WP_238593980.1">
    <property type="nucleotide sequence ID" value="NZ_BDME01000001.1"/>
</dbReference>
<dbReference type="SUPFAM" id="SSF54285">
    <property type="entry name" value="MoaD/ThiS"/>
    <property type="match status" value="1"/>
</dbReference>
<dbReference type="EMBL" id="BDME01000001">
    <property type="protein sequence ID" value="GAX87418.1"/>
    <property type="molecule type" value="Genomic_DNA"/>
</dbReference>
<dbReference type="InterPro" id="IPR010035">
    <property type="entry name" value="Thi_S"/>
</dbReference>
<dbReference type="InterPro" id="IPR012675">
    <property type="entry name" value="Beta-grasp_dom_sf"/>
</dbReference>
<dbReference type="PANTHER" id="PTHR34472">
    <property type="entry name" value="SULFUR CARRIER PROTEIN THIS"/>
    <property type="match status" value="1"/>
</dbReference>
<reference evidence="1 2" key="1">
    <citation type="journal article" date="2017" name="Syst. Appl. Microbiol.">
        <title>Lebetimonas natsushimae sp. nov., a novel strictly anaerobic, moderately thermophilic chemoautotroph isolated from a deep-sea hydrothermal vent polychaete nest in the Mid-Okinawa Trough.</title>
        <authorList>
            <person name="Nagata R."/>
            <person name="Takaki Y."/>
            <person name="Tame A."/>
            <person name="Nunoura T."/>
            <person name="Muto H."/>
            <person name="Mino S."/>
            <person name="Sawayama S."/>
            <person name="Takai K."/>
            <person name="Nakagawa S."/>
        </authorList>
    </citation>
    <scope>NUCLEOTIDE SEQUENCE [LARGE SCALE GENOMIC DNA]</scope>
    <source>
        <strain evidence="1 2">HS1857</strain>
    </source>
</reference>
<dbReference type="Gene3D" id="3.10.20.30">
    <property type="match status" value="1"/>
</dbReference>
<dbReference type="InterPro" id="IPR016155">
    <property type="entry name" value="Mopterin_synth/thiamin_S_b"/>
</dbReference>
<sequence>MHNGKLIKIKINGMEKEIPQNSSISELLSSLNVLDKTMAVAVNMKIVKKDEWDNYKLQNGDKVEALNFVGGG</sequence>
<name>A0A292YCG2_9BACT</name>
<accession>A0A292YCG2</accession>
<dbReference type="Pfam" id="PF02597">
    <property type="entry name" value="ThiS"/>
    <property type="match status" value="1"/>
</dbReference>
<dbReference type="InterPro" id="IPR003749">
    <property type="entry name" value="ThiS/MoaD-like"/>
</dbReference>
<keyword evidence="2" id="KW-1185">Reference proteome</keyword>
<dbReference type="NCBIfam" id="TIGR01683">
    <property type="entry name" value="thiS"/>
    <property type="match status" value="1"/>
</dbReference>
<protein>
    <submittedName>
        <fullName evidence="1">Sulfur carrier protein</fullName>
    </submittedName>
</protein>
<dbReference type="AlphaFoldDB" id="A0A292YCG2"/>
<comment type="caution">
    <text evidence="1">The sequence shown here is derived from an EMBL/GenBank/DDBJ whole genome shotgun (WGS) entry which is preliminary data.</text>
</comment>
<dbReference type="Proteomes" id="UP000217944">
    <property type="component" value="Unassembled WGS sequence"/>
</dbReference>
<proteinExistence type="predicted"/>
<dbReference type="PANTHER" id="PTHR34472:SF1">
    <property type="entry name" value="SULFUR CARRIER PROTEIN THIS"/>
    <property type="match status" value="1"/>
</dbReference>
<evidence type="ECO:0000313" key="2">
    <source>
        <dbReference type="Proteomes" id="UP000217944"/>
    </source>
</evidence>
<evidence type="ECO:0000313" key="1">
    <source>
        <dbReference type="EMBL" id="GAX87418.1"/>
    </source>
</evidence>
<dbReference type="CDD" id="cd00565">
    <property type="entry name" value="Ubl_ThiS"/>
    <property type="match status" value="1"/>
</dbReference>
<organism evidence="1 2">
    <name type="scientific">Lebetimonas natsushimae</name>
    <dbReference type="NCBI Taxonomy" id="1936991"/>
    <lineage>
        <taxon>Bacteria</taxon>
        <taxon>Pseudomonadati</taxon>
        <taxon>Campylobacterota</taxon>
        <taxon>Epsilonproteobacteria</taxon>
        <taxon>Nautiliales</taxon>
        <taxon>Nautiliaceae</taxon>
        <taxon>Lebetimonas</taxon>
    </lineage>
</organism>